<evidence type="ECO:0000313" key="2">
    <source>
        <dbReference type="EMBL" id="OFV71486.1"/>
    </source>
</evidence>
<dbReference type="Proteomes" id="UP000176244">
    <property type="component" value="Unassembled WGS sequence"/>
</dbReference>
<dbReference type="SUPFAM" id="SSF88697">
    <property type="entry name" value="PUA domain-like"/>
    <property type="match status" value="1"/>
</dbReference>
<protein>
    <recommendedName>
        <fullName evidence="1">ASCH domain-containing protein</fullName>
    </recommendedName>
</protein>
<reference evidence="2 3" key="1">
    <citation type="submission" date="2015-09" db="EMBL/GenBank/DDBJ databases">
        <title>Genome sequence of Acetobacterium wieringae DSM 1911.</title>
        <authorList>
            <person name="Poehlein A."/>
            <person name="Bengelsdorf F.R."/>
            <person name="Schiel-Bengelsdorf B."/>
            <person name="Duerre P."/>
            <person name="Daniel R."/>
        </authorList>
    </citation>
    <scope>NUCLEOTIDE SEQUENCE [LARGE SCALE GENOMIC DNA]</scope>
    <source>
        <strain evidence="2 3">DSM 1911</strain>
    </source>
</reference>
<evidence type="ECO:0000259" key="1">
    <source>
        <dbReference type="SMART" id="SM01022"/>
    </source>
</evidence>
<organism evidence="2 3">
    <name type="scientific">Acetobacterium wieringae</name>
    <dbReference type="NCBI Taxonomy" id="52694"/>
    <lineage>
        <taxon>Bacteria</taxon>
        <taxon>Bacillati</taxon>
        <taxon>Bacillota</taxon>
        <taxon>Clostridia</taxon>
        <taxon>Eubacteriales</taxon>
        <taxon>Eubacteriaceae</taxon>
        <taxon>Acetobacterium</taxon>
    </lineage>
</organism>
<dbReference type="RefSeq" id="WP_207648644.1">
    <property type="nucleotide sequence ID" value="NZ_LKEU01000020.1"/>
</dbReference>
<dbReference type="EMBL" id="LKEU01000020">
    <property type="protein sequence ID" value="OFV71486.1"/>
    <property type="molecule type" value="Genomic_DNA"/>
</dbReference>
<accession>A0A1F2PLC5</accession>
<feature type="domain" description="ASCH" evidence="1">
    <location>
        <begin position="9"/>
        <end position="102"/>
    </location>
</feature>
<dbReference type="SMART" id="SM01022">
    <property type="entry name" value="ASCH"/>
    <property type="match status" value="1"/>
</dbReference>
<dbReference type="Pfam" id="PF04266">
    <property type="entry name" value="ASCH"/>
    <property type="match status" value="1"/>
</dbReference>
<evidence type="ECO:0000313" key="3">
    <source>
        <dbReference type="Proteomes" id="UP000176244"/>
    </source>
</evidence>
<dbReference type="InterPro" id="IPR015947">
    <property type="entry name" value="PUA-like_sf"/>
</dbReference>
<name>A0A1F2PLC5_9FIRM</name>
<dbReference type="InterPro" id="IPR007374">
    <property type="entry name" value="ASCH_domain"/>
</dbReference>
<dbReference type="STRING" id="52694.ACWI_09860"/>
<proteinExistence type="predicted"/>
<comment type="caution">
    <text evidence="2">The sequence shown here is derived from an EMBL/GenBank/DDBJ whole genome shotgun (WGS) entry which is preliminary data.</text>
</comment>
<dbReference type="AlphaFoldDB" id="A0A1F2PLC5"/>
<dbReference type="Gene3D" id="2.30.130.30">
    <property type="entry name" value="Hypothetical protein"/>
    <property type="match status" value="1"/>
</dbReference>
<sequence>MRNKENVLLSIKPEYANEIMDGNKHYEYRKRIFRKPVNTIVMYVTRPVGLITGEFTIKRIMVDTPENIWLKTEAYAGIKKKDFDAYFKGHDKAYAIEMADVMAYHTPINPFRVWNHFVPPQSFRYI</sequence>
<gene>
    <name evidence="2" type="ORF">ACWI_09860</name>
</gene>